<keyword evidence="2" id="KW-0472">Membrane</keyword>
<keyword evidence="2" id="KW-0812">Transmembrane</keyword>
<evidence type="ECO:0000313" key="3">
    <source>
        <dbReference type="EMBL" id="KAB2346928.1"/>
    </source>
</evidence>
<protein>
    <submittedName>
        <fullName evidence="3">Uncharacterized protein</fullName>
    </submittedName>
</protein>
<gene>
    <name evidence="3" type="ORF">F8566_22305</name>
</gene>
<reference evidence="3 4" key="1">
    <citation type="submission" date="2019-09" db="EMBL/GenBank/DDBJ databases">
        <title>Actinomadura physcomitrii sp. nov., a novel actinomycete isolated from moss [Physcomitrium sphaericum (Ludw) Fuernr].</title>
        <authorList>
            <person name="Zhuang X."/>
            <person name="Liu C."/>
        </authorList>
    </citation>
    <scope>NUCLEOTIDE SEQUENCE [LARGE SCALE GENOMIC DNA]</scope>
    <source>
        <strain evidence="3 4">HMC1</strain>
    </source>
</reference>
<dbReference type="AlphaFoldDB" id="A0A6H9YSE7"/>
<dbReference type="Proteomes" id="UP000468735">
    <property type="component" value="Unassembled WGS sequence"/>
</dbReference>
<evidence type="ECO:0000256" key="1">
    <source>
        <dbReference type="SAM" id="MobiDB-lite"/>
    </source>
</evidence>
<sequence length="156" mass="16603">MSAPGQQPAPAPAPAAGTHWSWWLVGATVVALGLVVVVVLLWPATAWWVEHVDGIDLEEKVPKTGQEILSGKDRQEVLDKARGPYHRGGHRNPGSGRDLLHRLPTTSSSTPCSAAANFTDLQSGGLLVSTKPATSTGRPPNPDGRPVLLEVRRSTR</sequence>
<proteinExistence type="predicted"/>
<organism evidence="3 4">
    <name type="scientific">Actinomadura rudentiformis</name>
    <dbReference type="NCBI Taxonomy" id="359158"/>
    <lineage>
        <taxon>Bacteria</taxon>
        <taxon>Bacillati</taxon>
        <taxon>Actinomycetota</taxon>
        <taxon>Actinomycetes</taxon>
        <taxon>Streptosporangiales</taxon>
        <taxon>Thermomonosporaceae</taxon>
        <taxon>Actinomadura</taxon>
    </lineage>
</organism>
<feature type="region of interest" description="Disordered" evidence="1">
    <location>
        <begin position="80"/>
        <end position="156"/>
    </location>
</feature>
<dbReference type="RefSeq" id="WP_151562852.1">
    <property type="nucleotide sequence ID" value="NZ_WBMT01000010.1"/>
</dbReference>
<feature type="compositionally biased region" description="Low complexity" evidence="1">
    <location>
        <begin position="104"/>
        <end position="116"/>
    </location>
</feature>
<feature type="transmembrane region" description="Helical" evidence="2">
    <location>
        <begin position="20"/>
        <end position="42"/>
    </location>
</feature>
<evidence type="ECO:0000313" key="4">
    <source>
        <dbReference type="Proteomes" id="UP000468735"/>
    </source>
</evidence>
<dbReference type="EMBL" id="WBMT01000010">
    <property type="protein sequence ID" value="KAB2346928.1"/>
    <property type="molecule type" value="Genomic_DNA"/>
</dbReference>
<keyword evidence="2" id="KW-1133">Transmembrane helix</keyword>
<name>A0A6H9YSE7_9ACTN</name>
<keyword evidence="4" id="KW-1185">Reference proteome</keyword>
<comment type="caution">
    <text evidence="3">The sequence shown here is derived from an EMBL/GenBank/DDBJ whole genome shotgun (WGS) entry which is preliminary data.</text>
</comment>
<evidence type="ECO:0000256" key="2">
    <source>
        <dbReference type="SAM" id="Phobius"/>
    </source>
</evidence>
<accession>A0A6H9YSE7</accession>